<accession>A0ABQ5FZP8</accession>
<feature type="compositionally biased region" description="Basic and acidic residues" evidence="1">
    <location>
        <begin position="251"/>
        <end position="265"/>
    </location>
</feature>
<reference evidence="2" key="2">
    <citation type="submission" date="2022-01" db="EMBL/GenBank/DDBJ databases">
        <authorList>
            <person name="Yamashiro T."/>
            <person name="Shiraishi A."/>
            <person name="Satake H."/>
            <person name="Nakayama K."/>
        </authorList>
    </citation>
    <scope>NUCLEOTIDE SEQUENCE</scope>
</reference>
<evidence type="ECO:0000256" key="1">
    <source>
        <dbReference type="SAM" id="MobiDB-lite"/>
    </source>
</evidence>
<evidence type="ECO:0000313" key="2">
    <source>
        <dbReference type="EMBL" id="GJT68829.1"/>
    </source>
</evidence>
<comment type="caution">
    <text evidence="2">The sequence shown here is derived from an EMBL/GenBank/DDBJ whole genome shotgun (WGS) entry which is preliminary data.</text>
</comment>
<dbReference type="CDD" id="cd09272">
    <property type="entry name" value="RNase_HI_RT_Ty1"/>
    <property type="match status" value="1"/>
</dbReference>
<keyword evidence="3" id="KW-1185">Reference proteome</keyword>
<dbReference type="Proteomes" id="UP001151760">
    <property type="component" value="Unassembled WGS sequence"/>
</dbReference>
<feature type="compositionally biased region" description="Polar residues" evidence="1">
    <location>
        <begin position="228"/>
        <end position="238"/>
    </location>
</feature>
<evidence type="ECO:0000313" key="3">
    <source>
        <dbReference type="Proteomes" id="UP001151760"/>
    </source>
</evidence>
<name>A0ABQ5FZP8_9ASTR</name>
<sequence length="413" mass="46665">MVDYGFNFMNTKIHIDNEITICIVKNPVFHSKTKHFEIRHHFIRDSYEKRLIQVIKIHTDHNVADLLIKAFDVSSDEFGVKTGSCKVNAARQDLVPLGKVSTTRQKYSLTISPTIYASYIEQFWSTAKTKIVNNETQIHAKVDGKTIVISESSVRSNLHFNDEDGVTSLTNSEILENLALMGYEIISDKLTFQKAFFSPQWNVPPKKVGDEAIYTREDDRVVRAATTATSLEAEQESGSGPRCQDTTLGDADAHTRFETASKQSRDLPLSKVNTSGSGEDSMEHQDDLTDFVPPTPHDSSLSGGHTPRSDEGRPNINKLMAICTNLSNRVLALETSKTAQDLVINKLKKKVKCIRKRKGKNSRDETLQDWYGYIKNHMKTVKNRQARIQERKSEQKPKAKARKSQIYSQLCQS</sequence>
<feature type="region of interest" description="Disordered" evidence="1">
    <location>
        <begin position="228"/>
        <end position="314"/>
    </location>
</feature>
<proteinExistence type="predicted"/>
<dbReference type="EMBL" id="BQNB010017933">
    <property type="protein sequence ID" value="GJT68829.1"/>
    <property type="molecule type" value="Genomic_DNA"/>
</dbReference>
<gene>
    <name evidence="2" type="ORF">Tco_1020309</name>
</gene>
<organism evidence="2 3">
    <name type="scientific">Tanacetum coccineum</name>
    <dbReference type="NCBI Taxonomy" id="301880"/>
    <lineage>
        <taxon>Eukaryota</taxon>
        <taxon>Viridiplantae</taxon>
        <taxon>Streptophyta</taxon>
        <taxon>Embryophyta</taxon>
        <taxon>Tracheophyta</taxon>
        <taxon>Spermatophyta</taxon>
        <taxon>Magnoliopsida</taxon>
        <taxon>eudicotyledons</taxon>
        <taxon>Gunneridae</taxon>
        <taxon>Pentapetalae</taxon>
        <taxon>asterids</taxon>
        <taxon>campanulids</taxon>
        <taxon>Asterales</taxon>
        <taxon>Asteraceae</taxon>
        <taxon>Asteroideae</taxon>
        <taxon>Anthemideae</taxon>
        <taxon>Anthemidinae</taxon>
        <taxon>Tanacetum</taxon>
    </lineage>
</organism>
<reference evidence="2" key="1">
    <citation type="journal article" date="2022" name="Int. J. Mol. Sci.">
        <title>Draft Genome of Tanacetum Coccineum: Genomic Comparison of Closely Related Tanacetum-Family Plants.</title>
        <authorList>
            <person name="Yamashiro T."/>
            <person name="Shiraishi A."/>
            <person name="Nakayama K."/>
            <person name="Satake H."/>
        </authorList>
    </citation>
    <scope>NUCLEOTIDE SEQUENCE</scope>
</reference>
<protein>
    <submittedName>
        <fullName evidence="2">Uncharacterized protein</fullName>
    </submittedName>
</protein>